<evidence type="ECO:0000256" key="1">
    <source>
        <dbReference type="SAM" id="SignalP"/>
    </source>
</evidence>
<name>A0A948RYP9_UNCEI</name>
<dbReference type="GO" id="GO:0016052">
    <property type="term" value="P:carbohydrate catabolic process"/>
    <property type="evidence" value="ECO:0007669"/>
    <property type="project" value="InterPro"/>
</dbReference>
<dbReference type="Gene3D" id="2.60.40.1190">
    <property type="match status" value="1"/>
</dbReference>
<organism evidence="4 5">
    <name type="scientific">Eiseniibacteriota bacterium</name>
    <dbReference type="NCBI Taxonomy" id="2212470"/>
    <lineage>
        <taxon>Bacteria</taxon>
        <taxon>Candidatus Eiseniibacteriota</taxon>
    </lineage>
</organism>
<evidence type="ECO:0000313" key="5">
    <source>
        <dbReference type="Proteomes" id="UP000777784"/>
    </source>
</evidence>
<dbReference type="SUPFAM" id="SSF49344">
    <property type="entry name" value="CBD9-like"/>
    <property type="match status" value="1"/>
</dbReference>
<dbReference type="CDD" id="cd09618">
    <property type="entry name" value="CBM9_like_2"/>
    <property type="match status" value="1"/>
</dbReference>
<gene>
    <name evidence="4" type="ORF">KJ970_18205</name>
</gene>
<reference evidence="4" key="1">
    <citation type="submission" date="2021-05" db="EMBL/GenBank/DDBJ databases">
        <title>Energy efficiency and biological interactions define the core microbiome of deep oligotrophic groundwater.</title>
        <authorList>
            <person name="Mehrshad M."/>
            <person name="Lopez-Fernandez M."/>
            <person name="Bell E."/>
            <person name="Bernier-Latmani R."/>
            <person name="Bertilsson S."/>
            <person name="Dopson M."/>
        </authorList>
    </citation>
    <scope>NUCLEOTIDE SEQUENCE</scope>
    <source>
        <strain evidence="4">Modern_marine.mb.64</strain>
    </source>
</reference>
<dbReference type="InterPro" id="IPR045670">
    <property type="entry name" value="DUF5916"/>
</dbReference>
<dbReference type="InterPro" id="IPR010502">
    <property type="entry name" value="Carb-bd_dom_fam9"/>
</dbReference>
<feature type="chain" id="PRO_5037428986" evidence="1">
    <location>
        <begin position="26"/>
        <end position="862"/>
    </location>
</feature>
<comment type="caution">
    <text evidence="4">The sequence shown here is derived from an EMBL/GenBank/DDBJ whole genome shotgun (WGS) entry which is preliminary data.</text>
</comment>
<feature type="domain" description="Carbohydrate-binding" evidence="2">
    <location>
        <begin position="66"/>
        <end position="239"/>
    </location>
</feature>
<feature type="domain" description="DUF5916" evidence="3">
    <location>
        <begin position="258"/>
        <end position="859"/>
    </location>
</feature>
<proteinExistence type="predicted"/>
<dbReference type="AlphaFoldDB" id="A0A948RYP9"/>
<dbReference type="Pfam" id="PF06452">
    <property type="entry name" value="CBM9_1"/>
    <property type="match status" value="1"/>
</dbReference>
<dbReference type="GO" id="GO:0004553">
    <property type="term" value="F:hydrolase activity, hydrolyzing O-glycosyl compounds"/>
    <property type="evidence" value="ECO:0007669"/>
    <property type="project" value="InterPro"/>
</dbReference>
<keyword evidence="1" id="KW-0732">Signal</keyword>
<dbReference type="GO" id="GO:0030246">
    <property type="term" value="F:carbohydrate binding"/>
    <property type="evidence" value="ECO:0007669"/>
    <property type="project" value="InterPro"/>
</dbReference>
<dbReference type="EMBL" id="JAHJDP010000104">
    <property type="protein sequence ID" value="MBU2692856.1"/>
    <property type="molecule type" value="Genomic_DNA"/>
</dbReference>
<accession>A0A948RYP9</accession>
<dbReference type="Pfam" id="PF19313">
    <property type="entry name" value="DUF5916"/>
    <property type="match status" value="1"/>
</dbReference>
<evidence type="ECO:0000259" key="3">
    <source>
        <dbReference type="Pfam" id="PF19313"/>
    </source>
</evidence>
<evidence type="ECO:0000313" key="4">
    <source>
        <dbReference type="EMBL" id="MBU2692856.1"/>
    </source>
</evidence>
<feature type="signal peptide" evidence="1">
    <location>
        <begin position="1"/>
        <end position="25"/>
    </location>
</feature>
<sequence length="862" mass="97812">MSNRTAFTLLSSLLIVSLLTSPLWAAGFEGFGPDDLRESFPAASDGVDANLRVVHAARMNGHPIELDGRLDDLCWKDAEAAGDFRVWDPDRGAMPTEQTIFKVLYDENAIYFGVACLEENPQNISTHLSRRDNYTNSDIVSVYLDPYHDRNTGYNFRVNPDGVLMDSYMFNDGDRDDDWDAVWQAETHSDERGWYAEMKIPFSAIRFRPEESMTWGLQVYRYMHGRGEDTAWVIWDRETRGFISRFGELQGISNVSAPKQLEVIPYFVQRTTDPSIAGPDDKLGEFQNMGADIKYGISANMTLNAAINPDFGQVEADPATLNLSPYETYFQEKRPFFIEGNRFFAHPEFNMFYSRRIGTGNENSRIRFAGKMTGKTAGDISVAALYATTDITDAGKSHNIFKNGRETNHYAVARLGKEYNNGNFRFNLMQTAVNKTAAPLGDDDYATREAYTTGFDFDLNFHNRDWNVSGSYVGSIVDHEGIADDPDINSRQDYGSGATIGVFRGGGKLRGSAYGRVETGDLNLNDMGFLSAPDEISSGMWLGYNYNPDGESNLFNRANFNFNLNSNWLYESRTGYRAGTDEIAWTYGQGHPGFTTSNINGWMQFRNYREAWWGLSYNFEGTQRYMTRGGPLISEPTTWGGWGGVQTDTRKDLNCYAELNYFDDTAGNRSYTFNSALNWNQSSAINHHLDLRYNDRIDDTQYIETVDISERPGGVGIGGRSYVFGDLLQQTLSLTLRTNLLFARNQSLELYVQPYITVGDYRRVRELAKADTYDLTPYEEEGYDVNDFDFSYTAVNLNAVYRWEYRPGSTLFLVWTHSRSGYFERGESSNPHSFSNDLDAGNLFNNEPENVFLAKLTYWFAM</sequence>
<evidence type="ECO:0000259" key="2">
    <source>
        <dbReference type="Pfam" id="PF06452"/>
    </source>
</evidence>
<protein>
    <submittedName>
        <fullName evidence="4">Carbohydrate binding family 9 domain-containing protein</fullName>
    </submittedName>
</protein>
<dbReference type="Proteomes" id="UP000777784">
    <property type="component" value="Unassembled WGS sequence"/>
</dbReference>